<proteinExistence type="predicted"/>
<gene>
    <name evidence="6" type="ORF">PIB30_056689</name>
</gene>
<reference evidence="6 7" key="1">
    <citation type="journal article" date="2023" name="Plants (Basel)">
        <title>Bridging the Gap: Combining Genomics and Transcriptomics Approaches to Understand Stylosanthes scabra, an Orphan Legume from the Brazilian Caatinga.</title>
        <authorList>
            <person name="Ferreira-Neto J.R.C."/>
            <person name="da Silva M.D."/>
            <person name="Binneck E."/>
            <person name="de Melo N.F."/>
            <person name="da Silva R.H."/>
            <person name="de Melo A.L.T.M."/>
            <person name="Pandolfi V."/>
            <person name="Bustamante F.O."/>
            <person name="Brasileiro-Vidal A.C."/>
            <person name="Benko-Iseppon A.M."/>
        </authorList>
    </citation>
    <scope>NUCLEOTIDE SEQUENCE [LARGE SCALE GENOMIC DNA]</scope>
    <source>
        <tissue evidence="6">Leaves</tissue>
    </source>
</reference>
<dbReference type="Pfam" id="PF01582">
    <property type="entry name" value="TIR"/>
    <property type="match status" value="1"/>
</dbReference>
<evidence type="ECO:0000256" key="1">
    <source>
        <dbReference type="ARBA" id="ARBA00011982"/>
    </source>
</evidence>
<keyword evidence="3" id="KW-0520">NAD</keyword>
<dbReference type="EC" id="3.2.2.6" evidence="1"/>
<evidence type="ECO:0000313" key="7">
    <source>
        <dbReference type="Proteomes" id="UP001341840"/>
    </source>
</evidence>
<keyword evidence="7" id="KW-1185">Reference proteome</keyword>
<evidence type="ECO:0000313" key="6">
    <source>
        <dbReference type="EMBL" id="MED6111911.1"/>
    </source>
</evidence>
<dbReference type="EMBL" id="JASCZI010000456">
    <property type="protein sequence ID" value="MED6111911.1"/>
    <property type="molecule type" value="Genomic_DNA"/>
</dbReference>
<feature type="domain" description="TIR" evidence="5">
    <location>
        <begin position="15"/>
        <end position="147"/>
    </location>
</feature>
<keyword evidence="2" id="KW-0378">Hydrolase</keyword>
<dbReference type="InterPro" id="IPR000157">
    <property type="entry name" value="TIR_dom"/>
</dbReference>
<evidence type="ECO:0000256" key="2">
    <source>
        <dbReference type="ARBA" id="ARBA00022801"/>
    </source>
</evidence>
<dbReference type="InterPro" id="IPR035897">
    <property type="entry name" value="Toll_tir_struct_dom_sf"/>
</dbReference>
<organism evidence="6 7">
    <name type="scientific">Stylosanthes scabra</name>
    <dbReference type="NCBI Taxonomy" id="79078"/>
    <lineage>
        <taxon>Eukaryota</taxon>
        <taxon>Viridiplantae</taxon>
        <taxon>Streptophyta</taxon>
        <taxon>Embryophyta</taxon>
        <taxon>Tracheophyta</taxon>
        <taxon>Spermatophyta</taxon>
        <taxon>Magnoliopsida</taxon>
        <taxon>eudicotyledons</taxon>
        <taxon>Gunneridae</taxon>
        <taxon>Pentapetalae</taxon>
        <taxon>rosids</taxon>
        <taxon>fabids</taxon>
        <taxon>Fabales</taxon>
        <taxon>Fabaceae</taxon>
        <taxon>Papilionoideae</taxon>
        <taxon>50 kb inversion clade</taxon>
        <taxon>dalbergioids sensu lato</taxon>
        <taxon>Dalbergieae</taxon>
        <taxon>Pterocarpus clade</taxon>
        <taxon>Stylosanthes</taxon>
    </lineage>
</organism>
<evidence type="ECO:0000259" key="5">
    <source>
        <dbReference type="PROSITE" id="PS50104"/>
    </source>
</evidence>
<sequence>MADDGEASSSSLSEGMYDAFLSFRGEDTRYLFTDHLYYRLAEKEKLKVFRDEPDLKMGEEGIRDLLGHDNGSRIIITTENKNLFQDYSPVMNDGAKVETYCIHVGKTTLAILWGPATVCTVHNCTWALVGVDAGCVVEVCRWLMNFSEEPTGKLHHKFQQGSFDM</sequence>
<protein>
    <recommendedName>
        <fullName evidence="1">ADP-ribosyl cyclase/cyclic ADP-ribose hydrolase</fullName>
        <ecNumber evidence="1">3.2.2.6</ecNumber>
    </recommendedName>
</protein>
<comment type="caution">
    <text evidence="6">The sequence shown here is derived from an EMBL/GenBank/DDBJ whole genome shotgun (WGS) entry which is preliminary data.</text>
</comment>
<dbReference type="PANTHER" id="PTHR32009:SF39">
    <property type="entry name" value="TIR DOMAIN-CONTAINING PROTEIN"/>
    <property type="match status" value="1"/>
</dbReference>
<dbReference type="PANTHER" id="PTHR32009">
    <property type="entry name" value="TMV RESISTANCE PROTEIN N-LIKE"/>
    <property type="match status" value="1"/>
</dbReference>
<accession>A0ABU6QK64</accession>
<evidence type="ECO:0000256" key="3">
    <source>
        <dbReference type="ARBA" id="ARBA00023027"/>
    </source>
</evidence>
<dbReference type="Gene3D" id="3.40.50.10140">
    <property type="entry name" value="Toll/interleukin-1 receptor homology (TIR) domain"/>
    <property type="match status" value="1"/>
</dbReference>
<comment type="catalytic activity">
    <reaction evidence="4">
        <text>NAD(+) + H2O = ADP-D-ribose + nicotinamide + H(+)</text>
        <dbReference type="Rhea" id="RHEA:16301"/>
        <dbReference type="ChEBI" id="CHEBI:15377"/>
        <dbReference type="ChEBI" id="CHEBI:15378"/>
        <dbReference type="ChEBI" id="CHEBI:17154"/>
        <dbReference type="ChEBI" id="CHEBI:57540"/>
        <dbReference type="ChEBI" id="CHEBI:57967"/>
        <dbReference type="EC" id="3.2.2.6"/>
    </reaction>
    <physiologicalReaction direction="left-to-right" evidence="4">
        <dbReference type="Rhea" id="RHEA:16302"/>
    </physiologicalReaction>
</comment>
<dbReference type="PROSITE" id="PS50104">
    <property type="entry name" value="TIR"/>
    <property type="match status" value="1"/>
</dbReference>
<dbReference type="SUPFAM" id="SSF52200">
    <property type="entry name" value="Toll/Interleukin receptor TIR domain"/>
    <property type="match status" value="1"/>
</dbReference>
<dbReference type="Proteomes" id="UP001341840">
    <property type="component" value="Unassembled WGS sequence"/>
</dbReference>
<name>A0ABU6QK64_9FABA</name>
<evidence type="ECO:0000256" key="4">
    <source>
        <dbReference type="ARBA" id="ARBA00047304"/>
    </source>
</evidence>